<sequence>MLGYEKLVINVLQQQLHYESQQDMEFYFFDVTFLLYMY</sequence>
<dbReference type="EMBL" id="CABWLH010000010">
    <property type="protein sequence ID" value="VXC34856.1"/>
    <property type="molecule type" value="Genomic_DNA"/>
</dbReference>
<name>A0A653XYN0_BACAB</name>
<organism evidence="1 2">
    <name type="scientific">Bacillus altitudinis</name>
    <dbReference type="NCBI Taxonomy" id="293387"/>
    <lineage>
        <taxon>Bacteria</taxon>
        <taxon>Bacillati</taxon>
        <taxon>Bacillota</taxon>
        <taxon>Bacilli</taxon>
        <taxon>Bacillales</taxon>
        <taxon>Bacillaceae</taxon>
        <taxon>Bacillus</taxon>
    </lineage>
</organism>
<evidence type="ECO:0000313" key="2">
    <source>
        <dbReference type="Proteomes" id="UP000433089"/>
    </source>
</evidence>
<evidence type="ECO:0000313" key="1">
    <source>
        <dbReference type="EMBL" id="VXC34856.1"/>
    </source>
</evidence>
<proteinExistence type="predicted"/>
<dbReference type="Proteomes" id="UP000433089">
    <property type="component" value="Unassembled WGS sequence"/>
</dbReference>
<protein>
    <submittedName>
        <fullName evidence="1">Uncharacterized protein</fullName>
    </submittedName>
</protein>
<gene>
    <name evidence="1" type="ORF">BACI348_50947</name>
</gene>
<dbReference type="AlphaFoldDB" id="A0A653XYN0"/>
<accession>A0A653XYN0</accession>
<reference evidence="1 2" key="1">
    <citation type="submission" date="2019-10" db="EMBL/GenBank/DDBJ databases">
        <authorList>
            <person name="Karimi E."/>
        </authorList>
    </citation>
    <scope>NUCLEOTIDE SEQUENCE [LARGE SCALE GENOMIC DNA]</scope>
    <source>
        <strain evidence="1">Bacillus sp. 348</strain>
    </source>
</reference>